<dbReference type="Gene3D" id="3.30.1360.40">
    <property type="match status" value="1"/>
</dbReference>
<evidence type="ECO:0000259" key="6">
    <source>
        <dbReference type="SMART" id="SM00797"/>
    </source>
</evidence>
<dbReference type="EMBL" id="JABAHY010000004">
    <property type="protein sequence ID" value="NLS09637.1"/>
    <property type="molecule type" value="Genomic_DNA"/>
</dbReference>
<dbReference type="InterPro" id="IPR052708">
    <property type="entry name" value="PxpC"/>
</dbReference>
<name>A0A7X8YDX9_9MICC</name>
<feature type="domain" description="Carboxyltransferase" evidence="6">
    <location>
        <begin position="258"/>
        <end position="572"/>
    </location>
</feature>
<evidence type="ECO:0000256" key="3">
    <source>
        <dbReference type="ARBA" id="ARBA00022840"/>
    </source>
</evidence>
<dbReference type="GO" id="GO:0016787">
    <property type="term" value="F:hydrolase activity"/>
    <property type="evidence" value="ECO:0007669"/>
    <property type="project" value="UniProtKB-KW"/>
</dbReference>
<gene>
    <name evidence="7" type="ORF">HGQ17_06385</name>
</gene>
<dbReference type="AlphaFoldDB" id="A0A7X8YDX9"/>
<keyword evidence="3" id="KW-0067">ATP-binding</keyword>
<dbReference type="PANTHER" id="PTHR43309:SF3">
    <property type="entry name" value="5-OXOPROLINASE SUBUNIT C"/>
    <property type="match status" value="1"/>
</dbReference>
<keyword evidence="2" id="KW-0378">Hydrolase</keyword>
<dbReference type="SMART" id="SM00797">
    <property type="entry name" value="AHS2"/>
    <property type="match status" value="1"/>
</dbReference>
<dbReference type="PANTHER" id="PTHR43309">
    <property type="entry name" value="5-OXOPROLINASE SUBUNIT C"/>
    <property type="match status" value="1"/>
</dbReference>
<evidence type="ECO:0000256" key="4">
    <source>
        <dbReference type="SAM" id="MobiDB-lite"/>
    </source>
</evidence>
<dbReference type="InterPro" id="IPR003778">
    <property type="entry name" value="CT_A_B"/>
</dbReference>
<sequence>MSESIRWMGQRALMLDLESLAEVLAYHQQLNSEPLPGQVEATPAASNLLIDFRSRRDAAAAPRRLRRIKPKPFTPAPAEPIDLEVNYTGADLHAVAEAVGMSVEALINWHSSTTWIAAYAGTRPGLVAATPEQLIGRKRLRKAEIPPMVPRKTEAAALPAGSVALADQLSTSCPMEHTADWQIIGHTNAALWDPHRSQPALLYPGDRIRYRAVTETITVSPPSCPAPPKLADTDAVIEVLNTGAQTLIQDLGRPGRRHQGLSRSGAADTPALRQANQLVGNDDAAAGFEVLYGGLELTVHQTSVLAVTGAEAPLTVHSRQPNEHRSNMALNGTGGGPSEEETGIPAAEDTREVPLRAPFWMFPGERLRLGTPATGIRNYLAISGGLAAPTALGSSATDIRSGMGPAPVAAGDRFGLLGAPSGFVGIADVAPTSLPAAQGPTTLRFIPGPHDHLFAAKNTPTGIATLQTGCWEVDTDSNRVGLRLNRPETESSPRLSPPAEIPQQAEPLVRGAIQIQPEAGPLLFLTDHPVTGGYPVLGVVVREDLGLAAQLPPGTGIRFQAVDPDTLEPISG</sequence>
<organism evidence="7 8">
    <name type="scientific">Nesterenkonia sedimenti</name>
    <dbReference type="NCBI Taxonomy" id="1463632"/>
    <lineage>
        <taxon>Bacteria</taxon>
        <taxon>Bacillati</taxon>
        <taxon>Actinomycetota</taxon>
        <taxon>Actinomycetes</taxon>
        <taxon>Micrococcales</taxon>
        <taxon>Micrococcaceae</taxon>
        <taxon>Nesterenkonia</taxon>
    </lineage>
</organism>
<keyword evidence="1" id="KW-0547">Nucleotide-binding</keyword>
<keyword evidence="7" id="KW-0808">Transferase</keyword>
<dbReference type="Gene3D" id="2.40.100.10">
    <property type="entry name" value="Cyclophilin-like"/>
    <property type="match status" value="2"/>
</dbReference>
<feature type="domain" description="Carboxyltransferase" evidence="5">
    <location>
        <begin position="3"/>
        <end position="202"/>
    </location>
</feature>
<dbReference type="SUPFAM" id="SSF160467">
    <property type="entry name" value="PH0987 N-terminal domain-like"/>
    <property type="match status" value="1"/>
</dbReference>
<dbReference type="RefSeq" id="WP_168887126.1">
    <property type="nucleotide sequence ID" value="NZ_JABAHY010000004.1"/>
</dbReference>
<protein>
    <submittedName>
        <fullName evidence="7">Carboxyltransferase domain-containing protein</fullName>
    </submittedName>
</protein>
<dbReference type="InterPro" id="IPR029000">
    <property type="entry name" value="Cyclophilin-like_dom_sf"/>
</dbReference>
<comment type="caution">
    <text evidence="7">The sequence shown here is derived from an EMBL/GenBank/DDBJ whole genome shotgun (WGS) entry which is preliminary data.</text>
</comment>
<reference evidence="7 8" key="1">
    <citation type="submission" date="2020-04" db="EMBL/GenBank/DDBJ databases">
        <title>Nesterenkonia sp. nov., isolated from marine sediment.</title>
        <authorList>
            <person name="Zhang G."/>
        </authorList>
    </citation>
    <scope>NUCLEOTIDE SEQUENCE [LARGE SCALE GENOMIC DNA]</scope>
    <source>
        <strain evidence="7 8">MY13</strain>
    </source>
</reference>
<dbReference type="GO" id="GO:0005524">
    <property type="term" value="F:ATP binding"/>
    <property type="evidence" value="ECO:0007669"/>
    <property type="project" value="UniProtKB-KW"/>
</dbReference>
<dbReference type="SUPFAM" id="SSF50891">
    <property type="entry name" value="Cyclophilin-like"/>
    <property type="match status" value="2"/>
</dbReference>
<dbReference type="GO" id="GO:0016740">
    <property type="term" value="F:transferase activity"/>
    <property type="evidence" value="ECO:0007669"/>
    <property type="project" value="UniProtKB-KW"/>
</dbReference>
<evidence type="ECO:0000259" key="5">
    <source>
        <dbReference type="SMART" id="SM00796"/>
    </source>
</evidence>
<evidence type="ECO:0000256" key="2">
    <source>
        <dbReference type="ARBA" id="ARBA00022801"/>
    </source>
</evidence>
<dbReference type="Pfam" id="PF02682">
    <property type="entry name" value="CT_C_D"/>
    <property type="match status" value="1"/>
</dbReference>
<dbReference type="Proteomes" id="UP000523139">
    <property type="component" value="Unassembled WGS sequence"/>
</dbReference>
<dbReference type="InterPro" id="IPR003833">
    <property type="entry name" value="CT_C_D"/>
</dbReference>
<proteinExistence type="predicted"/>
<keyword evidence="8" id="KW-1185">Reference proteome</keyword>
<evidence type="ECO:0000313" key="7">
    <source>
        <dbReference type="EMBL" id="NLS09637.1"/>
    </source>
</evidence>
<feature type="region of interest" description="Disordered" evidence="4">
    <location>
        <begin position="324"/>
        <end position="343"/>
    </location>
</feature>
<accession>A0A7X8YDX9</accession>
<dbReference type="SMART" id="SM00796">
    <property type="entry name" value="AHS1"/>
    <property type="match status" value="1"/>
</dbReference>
<evidence type="ECO:0000256" key="1">
    <source>
        <dbReference type="ARBA" id="ARBA00022741"/>
    </source>
</evidence>
<dbReference type="Pfam" id="PF02626">
    <property type="entry name" value="CT_A_B"/>
    <property type="match status" value="2"/>
</dbReference>
<evidence type="ECO:0000313" key="8">
    <source>
        <dbReference type="Proteomes" id="UP000523139"/>
    </source>
</evidence>